<dbReference type="Pfam" id="PF00246">
    <property type="entry name" value="Peptidase_M14"/>
    <property type="match status" value="1"/>
</dbReference>
<evidence type="ECO:0000256" key="4">
    <source>
        <dbReference type="ARBA" id="ARBA00022801"/>
    </source>
</evidence>
<organism evidence="9 10">
    <name type="scientific">Reticulibacter mediterranei</name>
    <dbReference type="NCBI Taxonomy" id="2778369"/>
    <lineage>
        <taxon>Bacteria</taxon>
        <taxon>Bacillati</taxon>
        <taxon>Chloroflexota</taxon>
        <taxon>Ktedonobacteria</taxon>
        <taxon>Ktedonobacterales</taxon>
        <taxon>Reticulibacteraceae</taxon>
        <taxon>Reticulibacter</taxon>
    </lineage>
</organism>
<evidence type="ECO:0000256" key="6">
    <source>
        <dbReference type="ARBA" id="ARBA00023049"/>
    </source>
</evidence>
<dbReference type="GO" id="GO:0008270">
    <property type="term" value="F:zinc ion binding"/>
    <property type="evidence" value="ECO:0007669"/>
    <property type="project" value="InterPro"/>
</dbReference>
<evidence type="ECO:0000259" key="8">
    <source>
        <dbReference type="PROSITE" id="PS52035"/>
    </source>
</evidence>
<comment type="caution">
    <text evidence="9">The sequence shown here is derived from an EMBL/GenBank/DDBJ whole genome shotgun (WGS) entry which is preliminary data.</text>
</comment>
<accession>A0A8J3N2I7</accession>
<dbReference type="AlphaFoldDB" id="A0A8J3N2I7"/>
<reference evidence="9" key="1">
    <citation type="submission" date="2020-10" db="EMBL/GenBank/DDBJ databases">
        <title>Taxonomic study of unclassified bacteria belonging to the class Ktedonobacteria.</title>
        <authorList>
            <person name="Yabe S."/>
            <person name="Wang C.M."/>
            <person name="Zheng Y."/>
            <person name="Sakai Y."/>
            <person name="Cavaletti L."/>
            <person name="Monciardini P."/>
            <person name="Donadio S."/>
        </authorList>
    </citation>
    <scope>NUCLEOTIDE SEQUENCE</scope>
    <source>
        <strain evidence="9">ID150040</strain>
    </source>
</reference>
<proteinExistence type="inferred from homology"/>
<evidence type="ECO:0000256" key="7">
    <source>
        <dbReference type="PROSITE-ProRule" id="PRU01379"/>
    </source>
</evidence>
<keyword evidence="4" id="KW-0378">Hydrolase</keyword>
<keyword evidence="10" id="KW-1185">Reference proteome</keyword>
<dbReference type="PANTHER" id="PTHR11705">
    <property type="entry name" value="PROTEASE FAMILY M14 CARBOXYPEPTIDASE A,B"/>
    <property type="match status" value="1"/>
</dbReference>
<dbReference type="PRINTS" id="PR00765">
    <property type="entry name" value="CRBOXYPTASEA"/>
</dbReference>
<dbReference type="PROSITE" id="PS52035">
    <property type="entry name" value="PEPTIDASE_M14"/>
    <property type="match status" value="1"/>
</dbReference>
<comment type="cofactor">
    <cofactor evidence="1">
        <name>Zn(2+)</name>
        <dbReference type="ChEBI" id="CHEBI:29105"/>
    </cofactor>
</comment>
<evidence type="ECO:0000256" key="3">
    <source>
        <dbReference type="ARBA" id="ARBA00022670"/>
    </source>
</evidence>
<keyword evidence="5" id="KW-0862">Zinc</keyword>
<evidence type="ECO:0000313" key="10">
    <source>
        <dbReference type="Proteomes" id="UP000597444"/>
    </source>
</evidence>
<dbReference type="Gene3D" id="3.40.630.10">
    <property type="entry name" value="Zn peptidases"/>
    <property type="match status" value="1"/>
</dbReference>
<evidence type="ECO:0000256" key="1">
    <source>
        <dbReference type="ARBA" id="ARBA00001947"/>
    </source>
</evidence>
<feature type="active site" description="Proton donor/acceptor" evidence="7">
    <location>
        <position position="349"/>
    </location>
</feature>
<protein>
    <submittedName>
        <fullName evidence="9">Peptidase M14</fullName>
    </submittedName>
</protein>
<dbReference type="GO" id="GO:0005615">
    <property type="term" value="C:extracellular space"/>
    <property type="evidence" value="ECO:0007669"/>
    <property type="project" value="TreeGrafter"/>
</dbReference>
<feature type="domain" description="Peptidase M14" evidence="8">
    <location>
        <begin position="18"/>
        <end position="371"/>
    </location>
</feature>
<dbReference type="SUPFAM" id="SSF53187">
    <property type="entry name" value="Zn-dependent exopeptidases"/>
    <property type="match status" value="1"/>
</dbReference>
<name>A0A8J3N2I7_9CHLR</name>
<evidence type="ECO:0000313" key="9">
    <source>
        <dbReference type="EMBL" id="GHO96174.1"/>
    </source>
</evidence>
<sequence length="573" mass="65784">MPEAIVHQNFDPAHGVLSYYTYDVLTALLHEIVAAHPDLAEIESIGKSLEGRELWLVTLTNKQTGPALEKPAYWIDGNTHAGEVTGSTVALYTIWSYLTNYGKDETVTRLLDRSTFYILPRLSVDGAERYLTTPYFLRSSTRLYPYPEEQDGLYPEDIDGDGLILDMRVQDPNGAWKCSEKDPRIMRRRPIDEEGGEYYHIFTEGLIRNYDGYLIPIAPPREGMDINRNYPFQWEPEGAQRGAGAYPLSEPETHAEAEFWRTHPNISGFLTYHTISGVLLRPYSTKPDDQMPSADLDVFKLLGERGTEITGYPSVSTFHGFHYGPDDVTYGAMDDYVYDHYGWFGFTTELWDMPTTAGIGPRNFIAWFRWHPEEDDLKLMKWNDEVMEGEAFHNWRPFDHPQLGPVEIGGWDYKLSDQNPPLRYLPEMCEKHSRFTLSHASLNPYLSLRHLKIDQVSDDVFHVTAIVENNGFLPTYTSKKAFERKAVRPIEVELVLPEEVSIVNGKRTQEIGQLEGRSNKLWAWFNSHPSTDNRAKIEWVLQGPQGTNLELTVRSQRAGFVRRTFGLENNTRQ</sequence>
<dbReference type="Proteomes" id="UP000597444">
    <property type="component" value="Unassembled WGS sequence"/>
</dbReference>
<keyword evidence="6" id="KW-0482">Metalloprotease</keyword>
<evidence type="ECO:0000256" key="5">
    <source>
        <dbReference type="ARBA" id="ARBA00022833"/>
    </source>
</evidence>
<dbReference type="InterPro" id="IPR000834">
    <property type="entry name" value="Peptidase_M14"/>
</dbReference>
<dbReference type="SMART" id="SM00631">
    <property type="entry name" value="Zn_pept"/>
    <property type="match status" value="1"/>
</dbReference>
<dbReference type="GO" id="GO:0006508">
    <property type="term" value="P:proteolysis"/>
    <property type="evidence" value="ECO:0007669"/>
    <property type="project" value="UniProtKB-KW"/>
</dbReference>
<dbReference type="CDD" id="cd06905">
    <property type="entry name" value="M14-like"/>
    <property type="match status" value="1"/>
</dbReference>
<dbReference type="PANTHER" id="PTHR11705:SF143">
    <property type="entry name" value="SLL0236 PROTEIN"/>
    <property type="match status" value="1"/>
</dbReference>
<evidence type="ECO:0000256" key="2">
    <source>
        <dbReference type="ARBA" id="ARBA00005988"/>
    </source>
</evidence>
<dbReference type="RefSeq" id="WP_220206817.1">
    <property type="nucleotide sequence ID" value="NZ_BNJK01000001.1"/>
</dbReference>
<comment type="similarity">
    <text evidence="2 7">Belongs to the peptidase M14 family.</text>
</comment>
<gene>
    <name evidence="9" type="ORF">KSF_062220</name>
</gene>
<keyword evidence="3" id="KW-0645">Protease</keyword>
<dbReference type="EMBL" id="BNJK01000001">
    <property type="protein sequence ID" value="GHO96174.1"/>
    <property type="molecule type" value="Genomic_DNA"/>
</dbReference>
<dbReference type="GO" id="GO:0004181">
    <property type="term" value="F:metallocarboxypeptidase activity"/>
    <property type="evidence" value="ECO:0007669"/>
    <property type="project" value="InterPro"/>
</dbReference>